<sequence length="228" mass="25844">MCNFQETRVTVLISGEGSNLQALIDASRSKLKYIHIVRVISNRISANGLNRAKAAAIPTTYHNLIKGKYYSKDEQDQLKKKHGREKYDADLAGLILADKPDIVVCAGFMQILTPKFLDPMKDHDIPVINLHPALYGKYDGESAVRRAYIDFLAGKLENNQTGVMIHYVISEVDRGEPIIQKVVKCYNSESYENFANRMHEEEHQVIVEGLALAIRKLWEKRSIKNPTC</sequence>
<evidence type="ECO:0000256" key="7">
    <source>
        <dbReference type="ARBA" id="ARBA00041324"/>
    </source>
</evidence>
<gene>
    <name evidence="11" type="ORF">OnM2_030011</name>
</gene>
<dbReference type="OrthoDB" id="5575075at2759"/>
<dbReference type="PANTHER" id="PTHR43369">
    <property type="entry name" value="PHOSPHORIBOSYLGLYCINAMIDE FORMYLTRANSFERASE"/>
    <property type="match status" value="1"/>
</dbReference>
<evidence type="ECO:0000313" key="11">
    <source>
        <dbReference type="EMBL" id="RKF62790.1"/>
    </source>
</evidence>
<dbReference type="Proteomes" id="UP000286134">
    <property type="component" value="Unassembled WGS sequence"/>
</dbReference>
<protein>
    <recommendedName>
        <fullName evidence="3">Phosphoribosylglycinamide formyltransferase</fullName>
        <ecNumber evidence="2">2.1.2.2</ecNumber>
    </recommendedName>
    <alternativeName>
        <fullName evidence="8">5'-phosphoribosylglycinamide transformylase</fullName>
    </alternativeName>
    <alternativeName>
        <fullName evidence="7">GAR transformylase</fullName>
    </alternativeName>
</protein>
<evidence type="ECO:0000256" key="8">
    <source>
        <dbReference type="ARBA" id="ARBA00041682"/>
    </source>
</evidence>
<dbReference type="InterPro" id="IPR004607">
    <property type="entry name" value="GART"/>
</dbReference>
<dbReference type="EMBL" id="MCFK01003059">
    <property type="protein sequence ID" value="RKF62790.1"/>
    <property type="molecule type" value="Genomic_DNA"/>
</dbReference>
<comment type="caution">
    <text evidence="11">The sequence shown here is derived from an EMBL/GenBank/DDBJ whole genome shotgun (WGS) entry which is preliminary data.</text>
</comment>
<dbReference type="PANTHER" id="PTHR43369:SF2">
    <property type="entry name" value="PHOSPHORIBOSYLGLYCINAMIDE FORMYLTRANSFERASE"/>
    <property type="match status" value="1"/>
</dbReference>
<comment type="catalytic activity">
    <reaction evidence="9">
        <text>N(1)-(5-phospho-beta-D-ribosyl)glycinamide + (6R)-10-formyltetrahydrofolate = N(2)-formyl-N(1)-(5-phospho-beta-D-ribosyl)glycinamide + (6S)-5,6,7,8-tetrahydrofolate + H(+)</text>
        <dbReference type="Rhea" id="RHEA:15053"/>
        <dbReference type="ChEBI" id="CHEBI:15378"/>
        <dbReference type="ChEBI" id="CHEBI:57453"/>
        <dbReference type="ChEBI" id="CHEBI:143788"/>
        <dbReference type="ChEBI" id="CHEBI:147286"/>
        <dbReference type="ChEBI" id="CHEBI:195366"/>
        <dbReference type="EC" id="2.1.2.2"/>
    </reaction>
</comment>
<name>A0A420HZD3_9PEZI</name>
<keyword evidence="12" id="KW-1185">Reference proteome</keyword>
<evidence type="ECO:0000313" key="12">
    <source>
        <dbReference type="Proteomes" id="UP000286134"/>
    </source>
</evidence>
<dbReference type="FunFam" id="3.40.50.170:FF:000009">
    <property type="entry name" value="Phosphoribosylglycinamide formyltransferase (Eurofung)"/>
    <property type="match status" value="1"/>
</dbReference>
<dbReference type="EC" id="2.1.2.2" evidence="2"/>
<evidence type="ECO:0000259" key="10">
    <source>
        <dbReference type="Pfam" id="PF00551"/>
    </source>
</evidence>
<comment type="similarity">
    <text evidence="6">Belongs to the GART family.</text>
</comment>
<dbReference type="GO" id="GO:0004644">
    <property type="term" value="F:phosphoribosylglycinamide formyltransferase activity"/>
    <property type="evidence" value="ECO:0007669"/>
    <property type="project" value="UniProtKB-EC"/>
</dbReference>
<evidence type="ECO:0000256" key="2">
    <source>
        <dbReference type="ARBA" id="ARBA00012254"/>
    </source>
</evidence>
<reference evidence="11 12" key="1">
    <citation type="journal article" date="2018" name="BMC Genomics">
        <title>Comparative genome analyses reveal sequence features reflecting distinct modes of host-adaptation between dicot and monocot powdery mildew.</title>
        <authorList>
            <person name="Wu Y."/>
            <person name="Ma X."/>
            <person name="Pan Z."/>
            <person name="Kale S.D."/>
            <person name="Song Y."/>
            <person name="King H."/>
            <person name="Zhang Q."/>
            <person name="Presley C."/>
            <person name="Deng X."/>
            <person name="Wei C.I."/>
            <person name="Xiao S."/>
        </authorList>
    </citation>
    <scope>NUCLEOTIDE SEQUENCE [LARGE SCALE GENOMIC DNA]</scope>
    <source>
        <strain evidence="11">UMSG2</strain>
    </source>
</reference>
<dbReference type="InterPro" id="IPR002376">
    <property type="entry name" value="Formyl_transf_N"/>
</dbReference>
<dbReference type="STRING" id="212602.A0A420HZD3"/>
<dbReference type="Pfam" id="PF00551">
    <property type="entry name" value="Formyl_trans_N"/>
    <property type="match status" value="1"/>
</dbReference>
<keyword evidence="4 11" id="KW-0808">Transferase</keyword>
<organism evidence="11 12">
    <name type="scientific">Erysiphe neolycopersici</name>
    <dbReference type="NCBI Taxonomy" id="212602"/>
    <lineage>
        <taxon>Eukaryota</taxon>
        <taxon>Fungi</taxon>
        <taxon>Dikarya</taxon>
        <taxon>Ascomycota</taxon>
        <taxon>Pezizomycotina</taxon>
        <taxon>Leotiomycetes</taxon>
        <taxon>Erysiphales</taxon>
        <taxon>Erysiphaceae</taxon>
        <taxon>Erysiphe</taxon>
    </lineage>
</organism>
<dbReference type="SUPFAM" id="SSF53328">
    <property type="entry name" value="Formyltransferase"/>
    <property type="match status" value="1"/>
</dbReference>
<dbReference type="Gene3D" id="3.40.50.170">
    <property type="entry name" value="Formyl transferase, N-terminal domain"/>
    <property type="match status" value="1"/>
</dbReference>
<evidence type="ECO:0000256" key="4">
    <source>
        <dbReference type="ARBA" id="ARBA00022679"/>
    </source>
</evidence>
<evidence type="ECO:0000256" key="6">
    <source>
        <dbReference type="ARBA" id="ARBA00038440"/>
    </source>
</evidence>
<feature type="domain" description="Formyl transferase N-terminal" evidence="10">
    <location>
        <begin position="8"/>
        <end position="208"/>
    </location>
</feature>
<dbReference type="NCBIfam" id="TIGR00639">
    <property type="entry name" value="PurN"/>
    <property type="match status" value="1"/>
</dbReference>
<evidence type="ECO:0000256" key="5">
    <source>
        <dbReference type="ARBA" id="ARBA00022755"/>
    </source>
</evidence>
<comment type="pathway">
    <text evidence="1">Purine metabolism; IMP biosynthesis via de novo pathway; N(2)-formyl-N(1)-(5-phospho-D-ribosyl)glycinamide from N(1)-(5-phospho-D-ribosyl)glycinamide (10-formyl THF route): step 1/1.</text>
</comment>
<evidence type="ECO:0000256" key="3">
    <source>
        <dbReference type="ARBA" id="ARBA00022076"/>
    </source>
</evidence>
<dbReference type="GO" id="GO:0006189">
    <property type="term" value="P:'de novo' IMP biosynthetic process"/>
    <property type="evidence" value="ECO:0007669"/>
    <property type="project" value="InterPro"/>
</dbReference>
<keyword evidence="5" id="KW-0658">Purine biosynthesis</keyword>
<accession>A0A420HZD3</accession>
<proteinExistence type="inferred from homology"/>
<dbReference type="AlphaFoldDB" id="A0A420HZD3"/>
<evidence type="ECO:0000256" key="1">
    <source>
        <dbReference type="ARBA" id="ARBA00005054"/>
    </source>
</evidence>
<dbReference type="InterPro" id="IPR036477">
    <property type="entry name" value="Formyl_transf_N_sf"/>
</dbReference>
<dbReference type="GO" id="GO:0005737">
    <property type="term" value="C:cytoplasm"/>
    <property type="evidence" value="ECO:0007669"/>
    <property type="project" value="TreeGrafter"/>
</dbReference>
<evidence type="ECO:0000256" key="9">
    <source>
        <dbReference type="ARBA" id="ARBA00047664"/>
    </source>
</evidence>